<dbReference type="AlphaFoldDB" id="A0AAD5U4X2"/>
<comment type="subcellular location">
    <subcellularLocation>
        <location evidence="1">Nucleus</location>
    </subcellularLocation>
</comment>
<gene>
    <name evidence="13" type="primary">PARP3</name>
    <name evidence="13" type="ORF">HK099_003072</name>
</gene>
<dbReference type="Pfam" id="PF02877">
    <property type="entry name" value="PARP_reg"/>
    <property type="match status" value="1"/>
</dbReference>
<dbReference type="Pfam" id="PF00644">
    <property type="entry name" value="PARP"/>
    <property type="match status" value="1"/>
</dbReference>
<dbReference type="GO" id="GO:0003950">
    <property type="term" value="F:NAD+ poly-ADP-ribosyltransferase activity"/>
    <property type="evidence" value="ECO:0007669"/>
    <property type="project" value="UniProtKB-UniRule"/>
</dbReference>
<dbReference type="Proteomes" id="UP001211065">
    <property type="component" value="Unassembled WGS sequence"/>
</dbReference>
<dbReference type="Pfam" id="PF05406">
    <property type="entry name" value="WGR"/>
    <property type="match status" value="1"/>
</dbReference>
<evidence type="ECO:0000259" key="11">
    <source>
        <dbReference type="PROSITE" id="PS51060"/>
    </source>
</evidence>
<feature type="region of interest" description="Disordered" evidence="9">
    <location>
        <begin position="1"/>
        <end position="26"/>
    </location>
</feature>
<dbReference type="InterPro" id="IPR050800">
    <property type="entry name" value="ARTD/PARP"/>
</dbReference>
<dbReference type="Gene3D" id="1.20.142.10">
    <property type="entry name" value="Poly(ADP-ribose) polymerase, regulatory domain"/>
    <property type="match status" value="1"/>
</dbReference>
<dbReference type="SUPFAM" id="SSF47587">
    <property type="entry name" value="Domain of poly(ADP-ribose) polymerase"/>
    <property type="match status" value="1"/>
</dbReference>
<proteinExistence type="inferred from homology"/>
<dbReference type="GO" id="GO:0006302">
    <property type="term" value="P:double-strand break repair"/>
    <property type="evidence" value="ECO:0007669"/>
    <property type="project" value="TreeGrafter"/>
</dbReference>
<dbReference type="InterPro" id="IPR012317">
    <property type="entry name" value="Poly(ADP-ribose)pol_cat_dom"/>
</dbReference>
<protein>
    <recommendedName>
        <fullName evidence="8">Poly [ADP-ribose] polymerase</fullName>
        <shortName evidence="8">PARP</shortName>
        <ecNumber evidence="8">2.4.2.-</ecNumber>
    </recommendedName>
</protein>
<evidence type="ECO:0000256" key="1">
    <source>
        <dbReference type="ARBA" id="ARBA00004123"/>
    </source>
</evidence>
<dbReference type="GO" id="GO:0070212">
    <property type="term" value="P:protein poly-ADP-ribosylation"/>
    <property type="evidence" value="ECO:0007669"/>
    <property type="project" value="TreeGrafter"/>
</dbReference>
<dbReference type="InterPro" id="IPR036930">
    <property type="entry name" value="WGR_dom_sf"/>
</dbReference>
<dbReference type="PROSITE" id="PS51059">
    <property type="entry name" value="PARP_CATALYTIC"/>
    <property type="match status" value="1"/>
</dbReference>
<keyword evidence="6" id="KW-0539">Nucleus</keyword>
<dbReference type="InterPro" id="IPR036616">
    <property type="entry name" value="Poly(ADP-ribose)pol_reg_dom_sf"/>
</dbReference>
<feature type="domain" description="PARP catalytic" evidence="10">
    <location>
        <begin position="267"/>
        <end position="462"/>
    </location>
</feature>
<organism evidence="13 14">
    <name type="scientific">Clydaea vesicula</name>
    <dbReference type="NCBI Taxonomy" id="447962"/>
    <lineage>
        <taxon>Eukaryota</taxon>
        <taxon>Fungi</taxon>
        <taxon>Fungi incertae sedis</taxon>
        <taxon>Chytridiomycota</taxon>
        <taxon>Chytridiomycota incertae sedis</taxon>
        <taxon>Chytridiomycetes</taxon>
        <taxon>Lobulomycetales</taxon>
        <taxon>Lobulomycetaceae</taxon>
        <taxon>Clydaea</taxon>
    </lineage>
</organism>
<reference evidence="13" key="1">
    <citation type="submission" date="2020-05" db="EMBL/GenBank/DDBJ databases">
        <title>Phylogenomic resolution of chytrid fungi.</title>
        <authorList>
            <person name="Stajich J.E."/>
            <person name="Amses K."/>
            <person name="Simmons R."/>
            <person name="Seto K."/>
            <person name="Myers J."/>
            <person name="Bonds A."/>
            <person name="Quandt C.A."/>
            <person name="Barry K."/>
            <person name="Liu P."/>
            <person name="Grigoriev I."/>
            <person name="Longcore J.E."/>
            <person name="James T.Y."/>
        </authorList>
    </citation>
    <scope>NUCLEOTIDE SEQUENCE</scope>
    <source>
        <strain evidence="13">JEL0476</strain>
    </source>
</reference>
<dbReference type="FunFam" id="2.20.140.10:FF:000001">
    <property type="entry name" value="Poly [ADP-ribose] polymerase"/>
    <property type="match status" value="1"/>
</dbReference>
<comment type="caution">
    <text evidence="13">The sequence shown here is derived from an EMBL/GenBank/DDBJ whole genome shotgun (WGS) entry which is preliminary data.</text>
</comment>
<keyword evidence="4" id="KW-0548">Nucleotidyltransferase</keyword>
<evidence type="ECO:0000256" key="9">
    <source>
        <dbReference type="SAM" id="MobiDB-lite"/>
    </source>
</evidence>
<sequence>MARAKKTKIDEKPQDALADPPLKKQKTEEVMPAVDDVFVSSVSCTNPACVSPFAATLNQTNINANNNKFYKIQLFDDGNGKYYLGTRWGRVGEKGQSKVAPVANLEKGEAEFKKTFKSKTANNWDDRDSFTFKSGKYDLIKVNNEASAENIDEINKKAAGREVKQVETLPCTLDNSTQDVVEMIFSSDMFKDAMAKMDLDVNKLPLGALSQSQVQAGYDALAAIETELRAANPSTNQLERLSSYYFTVIPHSFGRQRPPILNTIEKVQERFDFMAVLSDIEKAQKMKEVKEEVVETKELCKHPTNVLYEGLDADARYNEHDNLGNRKLLWHGTNVAVVAAILKSGLRIMPHSGGRVGKGIYLANMQEKSLVMFLAEAALGKEYHIYQDDSSLTEAPKGYDSVVAMGTRNSDPSEMEKLTIDDKEVMVPLGTEKEEQITSTFYNSEYLIYKESQHRLRYLLVL</sequence>
<dbReference type="PROSITE" id="PS51977">
    <property type="entry name" value="WGR"/>
    <property type="match status" value="1"/>
</dbReference>
<comment type="similarity">
    <text evidence="7">Belongs to the ARTD/PARP family.</text>
</comment>
<dbReference type="SUPFAM" id="SSF56399">
    <property type="entry name" value="ADP-ribosylation"/>
    <property type="match status" value="1"/>
</dbReference>
<dbReference type="EC" id="2.4.2.-" evidence="8"/>
<dbReference type="EMBL" id="JADGJW010000207">
    <property type="protein sequence ID" value="KAJ3221816.1"/>
    <property type="molecule type" value="Genomic_DNA"/>
</dbReference>
<evidence type="ECO:0000256" key="2">
    <source>
        <dbReference type="ARBA" id="ARBA00022676"/>
    </source>
</evidence>
<dbReference type="PANTHER" id="PTHR10459">
    <property type="entry name" value="DNA LIGASE"/>
    <property type="match status" value="1"/>
</dbReference>
<keyword evidence="2 8" id="KW-0328">Glycosyltransferase</keyword>
<dbReference type="GO" id="GO:0035861">
    <property type="term" value="C:site of double-strand break"/>
    <property type="evidence" value="ECO:0007669"/>
    <property type="project" value="TreeGrafter"/>
</dbReference>
<feature type="domain" description="PARP alpha-helical" evidence="11">
    <location>
        <begin position="170"/>
        <end position="288"/>
    </location>
</feature>
<keyword evidence="5 8" id="KW-0520">NAD</keyword>
<keyword evidence="3 8" id="KW-0808">Transferase</keyword>
<dbReference type="GO" id="GO:0016779">
    <property type="term" value="F:nucleotidyltransferase activity"/>
    <property type="evidence" value="ECO:0007669"/>
    <property type="project" value="UniProtKB-KW"/>
</dbReference>
<dbReference type="CDD" id="cd01437">
    <property type="entry name" value="parp_like"/>
    <property type="match status" value="1"/>
</dbReference>
<dbReference type="GO" id="GO:0005730">
    <property type="term" value="C:nucleolus"/>
    <property type="evidence" value="ECO:0007669"/>
    <property type="project" value="TreeGrafter"/>
</dbReference>
<evidence type="ECO:0000256" key="3">
    <source>
        <dbReference type="ARBA" id="ARBA00022679"/>
    </source>
</evidence>
<name>A0AAD5U4X2_9FUNG</name>
<dbReference type="InterPro" id="IPR004102">
    <property type="entry name" value="Poly(ADP-ribose)pol_reg_dom"/>
</dbReference>
<dbReference type="PROSITE" id="PS51060">
    <property type="entry name" value="PARP_ALPHA_HD"/>
    <property type="match status" value="1"/>
</dbReference>
<evidence type="ECO:0000313" key="14">
    <source>
        <dbReference type="Proteomes" id="UP001211065"/>
    </source>
</evidence>
<evidence type="ECO:0000259" key="10">
    <source>
        <dbReference type="PROSITE" id="PS51059"/>
    </source>
</evidence>
<keyword evidence="14" id="KW-1185">Reference proteome</keyword>
<dbReference type="SUPFAM" id="SSF142921">
    <property type="entry name" value="WGR domain-like"/>
    <property type="match status" value="1"/>
</dbReference>
<evidence type="ECO:0000313" key="13">
    <source>
        <dbReference type="EMBL" id="KAJ3221816.1"/>
    </source>
</evidence>
<evidence type="ECO:0000256" key="4">
    <source>
        <dbReference type="ARBA" id="ARBA00022695"/>
    </source>
</evidence>
<dbReference type="GO" id="GO:1990404">
    <property type="term" value="F:NAD+-protein mono-ADP-ribosyltransferase activity"/>
    <property type="evidence" value="ECO:0007669"/>
    <property type="project" value="TreeGrafter"/>
</dbReference>
<accession>A0AAD5U4X2</accession>
<evidence type="ECO:0000256" key="8">
    <source>
        <dbReference type="RuleBase" id="RU362114"/>
    </source>
</evidence>
<evidence type="ECO:0000259" key="12">
    <source>
        <dbReference type="PROSITE" id="PS51977"/>
    </source>
</evidence>
<dbReference type="Gene3D" id="2.20.140.10">
    <property type="entry name" value="WGR domain"/>
    <property type="match status" value="1"/>
</dbReference>
<evidence type="ECO:0000256" key="5">
    <source>
        <dbReference type="ARBA" id="ARBA00023027"/>
    </source>
</evidence>
<evidence type="ECO:0000256" key="7">
    <source>
        <dbReference type="ARBA" id="ARBA00024347"/>
    </source>
</evidence>
<dbReference type="PANTHER" id="PTHR10459:SF66">
    <property type="entry name" value="PROTEIN MONO-ADP-RIBOSYLTRANSFERASE PARP3"/>
    <property type="match status" value="1"/>
</dbReference>
<dbReference type="InterPro" id="IPR008893">
    <property type="entry name" value="WGR_domain"/>
</dbReference>
<feature type="domain" description="WGR" evidence="12">
    <location>
        <begin position="34"/>
        <end position="137"/>
    </location>
</feature>
<evidence type="ECO:0000256" key="6">
    <source>
        <dbReference type="ARBA" id="ARBA00023242"/>
    </source>
</evidence>
<dbReference type="SMART" id="SM00773">
    <property type="entry name" value="WGR"/>
    <property type="match status" value="1"/>
</dbReference>